<protein>
    <recommendedName>
        <fullName evidence="8">mRNA decay factor PAT1 domain-containing protein</fullName>
    </recommendedName>
</protein>
<evidence type="ECO:0000259" key="8">
    <source>
        <dbReference type="Pfam" id="PF09770"/>
    </source>
</evidence>
<evidence type="ECO:0000256" key="6">
    <source>
        <dbReference type="ARBA" id="ARBA00023242"/>
    </source>
</evidence>
<keyword evidence="4" id="KW-0963">Cytoplasm</keyword>
<evidence type="ECO:0000313" key="9">
    <source>
        <dbReference type="EMBL" id="PWN35702.1"/>
    </source>
</evidence>
<dbReference type="InterPro" id="IPR019167">
    <property type="entry name" value="PAT1_dom"/>
</dbReference>
<dbReference type="GeneID" id="37020582"/>
<feature type="compositionally biased region" description="Basic and acidic residues" evidence="7">
    <location>
        <begin position="440"/>
        <end position="452"/>
    </location>
</feature>
<dbReference type="GO" id="GO:0003723">
    <property type="term" value="F:RNA binding"/>
    <property type="evidence" value="ECO:0007669"/>
    <property type="project" value="UniProtKB-KW"/>
</dbReference>
<dbReference type="Proteomes" id="UP000245771">
    <property type="component" value="Unassembled WGS sequence"/>
</dbReference>
<feature type="region of interest" description="Disordered" evidence="7">
    <location>
        <begin position="1"/>
        <end position="37"/>
    </location>
</feature>
<comment type="similarity">
    <text evidence="3">Belongs to the PAT1 family.</text>
</comment>
<comment type="subcellular location">
    <subcellularLocation>
        <location evidence="2">Cytoplasm</location>
        <location evidence="2">P-body</location>
    </subcellularLocation>
    <subcellularLocation>
        <location evidence="1">Nucleus</location>
    </subcellularLocation>
</comment>
<dbReference type="InParanoid" id="A0A316VDQ0"/>
<evidence type="ECO:0000256" key="7">
    <source>
        <dbReference type="SAM" id="MobiDB-lite"/>
    </source>
</evidence>
<dbReference type="PANTHER" id="PTHR21551">
    <property type="entry name" value="TOPOISOMERASE II-ASSOCIATED PROTEIN PAT1"/>
    <property type="match status" value="1"/>
</dbReference>
<feature type="compositionally biased region" description="Low complexity" evidence="7">
    <location>
        <begin position="183"/>
        <end position="193"/>
    </location>
</feature>
<gene>
    <name evidence="9" type="ORF">FA14DRAFT_160738</name>
</gene>
<evidence type="ECO:0000256" key="4">
    <source>
        <dbReference type="ARBA" id="ARBA00022490"/>
    </source>
</evidence>
<evidence type="ECO:0000256" key="1">
    <source>
        <dbReference type="ARBA" id="ARBA00004123"/>
    </source>
</evidence>
<dbReference type="STRING" id="1280837.A0A316VDQ0"/>
<feature type="compositionally biased region" description="Pro residues" evidence="7">
    <location>
        <begin position="247"/>
        <end position="257"/>
    </location>
</feature>
<keyword evidence="5" id="KW-0694">RNA-binding</keyword>
<dbReference type="InterPro" id="IPR039900">
    <property type="entry name" value="Pat1-like"/>
</dbReference>
<dbReference type="PANTHER" id="PTHR21551:SF0">
    <property type="entry name" value="PROTEIN ASSOCIATED WITH TOPO II RELATED-1, ISOFORM A"/>
    <property type="match status" value="1"/>
</dbReference>
<keyword evidence="10" id="KW-1185">Reference proteome</keyword>
<keyword evidence="6" id="KW-0539">Nucleus</keyword>
<evidence type="ECO:0000313" key="10">
    <source>
        <dbReference type="Proteomes" id="UP000245771"/>
    </source>
</evidence>
<dbReference type="GO" id="GO:0000932">
    <property type="term" value="C:P-body"/>
    <property type="evidence" value="ECO:0007669"/>
    <property type="project" value="UniProtKB-SubCell"/>
</dbReference>
<dbReference type="RefSeq" id="XP_025356004.1">
    <property type="nucleotide sequence ID" value="XM_025498801.1"/>
</dbReference>
<dbReference type="Pfam" id="PF09770">
    <property type="entry name" value="PAT1"/>
    <property type="match status" value="2"/>
</dbReference>
<proteinExistence type="inferred from homology"/>
<dbReference type="GO" id="GO:0005634">
    <property type="term" value="C:nucleus"/>
    <property type="evidence" value="ECO:0007669"/>
    <property type="project" value="UniProtKB-SubCell"/>
</dbReference>
<feature type="domain" description="mRNA decay factor PAT1" evidence="8">
    <location>
        <begin position="1"/>
        <end position="113"/>
    </location>
</feature>
<feature type="compositionally biased region" description="Basic residues" evidence="7">
    <location>
        <begin position="470"/>
        <end position="479"/>
    </location>
</feature>
<feature type="compositionally biased region" description="Basic and acidic residues" evidence="7">
    <location>
        <begin position="10"/>
        <end position="26"/>
    </location>
</feature>
<organism evidence="9 10">
    <name type="scientific">Meira miltonrushii</name>
    <dbReference type="NCBI Taxonomy" id="1280837"/>
    <lineage>
        <taxon>Eukaryota</taxon>
        <taxon>Fungi</taxon>
        <taxon>Dikarya</taxon>
        <taxon>Basidiomycota</taxon>
        <taxon>Ustilaginomycotina</taxon>
        <taxon>Exobasidiomycetes</taxon>
        <taxon>Exobasidiales</taxon>
        <taxon>Brachybasidiaceae</taxon>
        <taxon>Meira</taxon>
    </lineage>
</organism>
<dbReference type="FunCoup" id="A0A316VDQ0">
    <property type="interactions" value="129"/>
</dbReference>
<accession>A0A316VDQ0</accession>
<sequence>MSFFGFDTSLPRDRNSLADSGDKTLDPFDPTDQLLDDDDDAAFEEKLRGLRAAGQEDVEIYTWGGGGEGDLGDDDKDDGLGDLLDETGDAFNDDTFGMGNVGKDFDFGGTGGKQTSLPAFFEPDVPKGPSGFGQVKKNDAAFASTMDDFWRMPGPPSRSAVPASSGPSLDEIEAQMRNQRNVPAPSQPLASAPPTEPQAQRKPLTMEEVEAEMRARRSQAPPAAEASKPQAVPGRDDSAFPALGSAPPRPQQAPPQVQPVQVQLPIPPMPNPNDPNLQQLLFQRMRIMLETLPNPIQGRIMSLPPYMHFGITDSVVRDFPALTVAASPEKLPQQIDNPRLWPRIDGSPEEQNTIRFMVDTALAKIDEAFRQENKRQVRISKIQSMAPRNNLMSRSDKDFITRIQVSQLISSDPYTDDFYAHIYFALHGNRSRVTLPASNEEEKQKEQKKVEESTNGQDNSNAQQGEEKQKKARQRKTQPNRRETAMLRMQQQVERIVQNRKERIEKAGASASLEGALGRVSLGTTKAPRQMLQINQDGTEAGSASPPTTNGAAKNDGSDVTGTGHAQNAAQQALQGASLAQGGVQKRPALNKLEVLTILEKLYDIVLNLEQSRRTAPADVSEQNNDPAAVEWRQQRDVLASQLWQELRVLEPLEVSDPHPFVSLLSTVKGKRILPRALRHLSSEQTLTAMTMIVASFDRLDVVRESVVLDEPVNTKASPAAAERRANVQRQTEAFVTSIVPGMLSLMATVPMRIVSGMLALFLERNNPVRVAQSKPGVAFLTIFLSRAASLRQSAPSLSSPIMSAGGLNKGDGSGAPSPADLAQWNEIFNLLIQRLAQPPEQLVTLFPSTRAKARLPFGAPALDGARKAQLEVEDRDIWQLMAAIAVSANMTQQQILVTGLREKILENVLEAKQWSAANPIAASHGEADLRIRNVNLLLHALNLDAAQITV</sequence>
<dbReference type="EMBL" id="KZ819603">
    <property type="protein sequence ID" value="PWN35702.1"/>
    <property type="molecule type" value="Genomic_DNA"/>
</dbReference>
<feature type="region of interest" description="Disordered" evidence="7">
    <location>
        <begin position="437"/>
        <end position="483"/>
    </location>
</feature>
<feature type="compositionally biased region" description="Polar residues" evidence="7">
    <location>
        <begin position="453"/>
        <end position="464"/>
    </location>
</feature>
<dbReference type="GO" id="GO:0000290">
    <property type="term" value="P:deadenylation-dependent decapping of nuclear-transcribed mRNA"/>
    <property type="evidence" value="ECO:0007669"/>
    <property type="project" value="InterPro"/>
</dbReference>
<feature type="region of interest" description="Disordered" evidence="7">
    <location>
        <begin position="537"/>
        <end position="569"/>
    </location>
</feature>
<feature type="region of interest" description="Disordered" evidence="7">
    <location>
        <begin position="147"/>
        <end position="259"/>
    </location>
</feature>
<reference evidence="9 10" key="1">
    <citation type="journal article" date="2018" name="Mol. Biol. Evol.">
        <title>Broad Genomic Sampling Reveals a Smut Pathogenic Ancestry of the Fungal Clade Ustilaginomycotina.</title>
        <authorList>
            <person name="Kijpornyongpan T."/>
            <person name="Mondo S.J."/>
            <person name="Barry K."/>
            <person name="Sandor L."/>
            <person name="Lee J."/>
            <person name="Lipzen A."/>
            <person name="Pangilinan J."/>
            <person name="LaButti K."/>
            <person name="Hainaut M."/>
            <person name="Henrissat B."/>
            <person name="Grigoriev I.V."/>
            <person name="Spatafora J.W."/>
            <person name="Aime M.C."/>
        </authorList>
    </citation>
    <scope>NUCLEOTIDE SEQUENCE [LARGE SCALE GENOMIC DNA]</scope>
    <source>
        <strain evidence="9 10">MCA 3882</strain>
    </source>
</reference>
<evidence type="ECO:0000256" key="5">
    <source>
        <dbReference type="ARBA" id="ARBA00022884"/>
    </source>
</evidence>
<evidence type="ECO:0000256" key="3">
    <source>
        <dbReference type="ARBA" id="ARBA00009138"/>
    </source>
</evidence>
<feature type="domain" description="mRNA decay factor PAT1" evidence="8">
    <location>
        <begin position="181"/>
        <end position="946"/>
    </location>
</feature>
<name>A0A316VDQ0_9BASI</name>
<dbReference type="GO" id="GO:0033962">
    <property type="term" value="P:P-body assembly"/>
    <property type="evidence" value="ECO:0007669"/>
    <property type="project" value="TreeGrafter"/>
</dbReference>
<dbReference type="AlphaFoldDB" id="A0A316VDQ0"/>
<evidence type="ECO:0000256" key="2">
    <source>
        <dbReference type="ARBA" id="ARBA00004201"/>
    </source>
</evidence>
<dbReference type="OrthoDB" id="74835at2759"/>